<protein>
    <recommendedName>
        <fullName evidence="2">HECT domain-containing protein</fullName>
    </recommendedName>
</protein>
<evidence type="ECO:0000313" key="1">
    <source>
        <dbReference type="EMBL" id="QHU27472.1"/>
    </source>
</evidence>
<dbReference type="InterPro" id="IPR035983">
    <property type="entry name" value="Hect_E3_ubiquitin_ligase"/>
</dbReference>
<reference evidence="1" key="1">
    <citation type="journal article" date="2020" name="Nature">
        <title>Giant virus diversity and host interactions through global metagenomics.</title>
        <authorList>
            <person name="Schulz F."/>
            <person name="Roux S."/>
            <person name="Paez-Espino D."/>
            <person name="Jungbluth S."/>
            <person name="Walsh D.A."/>
            <person name="Denef V.J."/>
            <person name="McMahon K.D."/>
            <person name="Konstantinidis K.T."/>
            <person name="Eloe-Fadrosh E.A."/>
            <person name="Kyrpides N.C."/>
            <person name="Woyke T."/>
        </authorList>
    </citation>
    <scope>NUCLEOTIDE SEQUENCE</scope>
    <source>
        <strain evidence="1">GVMAG-M-3300027763-16</strain>
    </source>
</reference>
<proteinExistence type="predicted"/>
<organism evidence="1">
    <name type="scientific">viral metagenome</name>
    <dbReference type="NCBI Taxonomy" id="1070528"/>
    <lineage>
        <taxon>unclassified sequences</taxon>
        <taxon>metagenomes</taxon>
        <taxon>organismal metagenomes</taxon>
    </lineage>
</organism>
<dbReference type="SUPFAM" id="SSF56204">
    <property type="entry name" value="Hect, E3 ligase catalytic domain"/>
    <property type="match status" value="1"/>
</dbReference>
<dbReference type="Gene3D" id="3.90.1750.10">
    <property type="entry name" value="Hect, E3 ligase catalytic domains"/>
    <property type="match status" value="1"/>
</dbReference>
<name>A0A6C0LE09_9ZZZZ</name>
<evidence type="ECO:0008006" key="2">
    <source>
        <dbReference type="Google" id="ProtNLM"/>
    </source>
</evidence>
<dbReference type="GO" id="GO:0004842">
    <property type="term" value="F:ubiquitin-protein transferase activity"/>
    <property type="evidence" value="ECO:0007669"/>
    <property type="project" value="InterPro"/>
</dbReference>
<dbReference type="EMBL" id="MN740457">
    <property type="protein sequence ID" value="QHU27472.1"/>
    <property type="molecule type" value="Genomic_DNA"/>
</dbReference>
<sequence>MPIRLNDEQCLLWIKDPSVSPFENDYIQHKRRKNILSEANIKNPKSFLNKVKRKCFHNSAIRQQIVDKIKEYQKDGTLRLYTLNDKLASLSNIEYITPPFTRKECERWLKNHLENPRPTETTTAATGSEKVYDKIRVGDRIYIELIYISLQYGLPTPSELDSEPPTLADKFDNNLQIAGYRNMNKLIINIKNRLEFMKETDNIFLNHNVGSFDEKLKIASPTTPRRKAAAKTANAVANIAINPFDVSSSTSKSLNSAERRQLRDIILENKEEEKSIGIHQYNKGLAKKKDKISNASSASGASSAKGEEIDNTKKEIFTVFRMVLLDLQKAVMKQDLVKTIIRNASDDNDKKVLTDAIRKYFDGKGYNNSYINRVLKENNYDTIEGIIRNFINNMYVQLIDPSTEELPNELEIGVLSYTNKLTHLKTFYECDLYDMILEELYSFIRLYISVLGKKVYKYFIDLTDDTIGKNFVSKRAIDNREMILSGHSFQNFYYKILYTRGDSYNKPKNKRLPLGRGLLLGKELTKKIVELKLSFYLEYYPANNPDIQTIITDTKVRGFTYEECKNWVILPILNPRTFKEILIDSPIYNTLLLTSYQYDTNLIPRMITSRGYNIIRALNHVIDDILFKEEAIAQSREELENFVINGERHLKKKQGKKEKKLVYKIGLKWKNAGTKKPKEGAQLNGLNDVLKSKGIVADRQPPFYILLTEHELATTGITTVAKNSYIEIAAYYVPDISGRRSGSKVGSIWKKVVDLKEGEGIEKEGVEINNKGMKKAILILKSLQGDLPPSVSFSKTYLATFGITTEIAKNSYIKLAYYYKPVFEKSESDIKIKPTNNAVIINRDPTYVAHKYYTVVDCLRWARKPNKDPKNQQIILTDSKEYNRIFEQALLYDYNITPINITANGKKFMKRILKFKNEHLTIVDKKKQSVSRGKDITDINSVVCNAINNIYDDETTDEGKKYKMFKDLMIGKCQQFNKDPVMCITDIRNAIEDYFYPEDGRAEYKLAYYEESALASLLNFYDRMKDKIYKEEFRDIFIYDFNKFYVSIYEIDENLNEIKKDAIDAGGPKREFFTKLFEELFCDNEHPTRLFACPVDIIGNKYYINPNFEPSINFLKVIAVCRKKNSSIPEFKTERDYEYIYYVVGKLLCLSVYNEEIGLPKQFSSYILAGLIYQPSEFNYYDLLYFYLCEFNNAVYYINMISNRDVHSIEDVMMSFNDTYNISRAGGSDGANITKANCIKFLLQQAKHAVTKNYISKDDDKINSNKNMKRRYDSLFAGFSNEIRKFLYKKKISIEQLSSLITNEQLTEAILQELVDKIEVEIPEVDDQYNRVIIDSTDKINREIEMKTHISNMIMIRRNGVSVKDHLDFIKKLLQYWTAFNYFNRKAHYNIIYKYGQGINVRLLPVAHTCFNAIDVYGFPDNTTPQEKDKFLYDKFKIAVEVTGMELR</sequence>
<accession>A0A6C0LE09</accession>